<dbReference type="PANTHER" id="PTHR11439:SF521">
    <property type="entry name" value="RNA-DIRECTED DNA POLYMERASE"/>
    <property type="match status" value="1"/>
</dbReference>
<reference evidence="1" key="2">
    <citation type="submission" date="2022-01" db="EMBL/GenBank/DDBJ databases">
        <authorList>
            <person name="Yamashiro T."/>
            <person name="Shiraishi A."/>
            <person name="Satake H."/>
            <person name="Nakayama K."/>
        </authorList>
    </citation>
    <scope>NUCLEOTIDE SEQUENCE</scope>
</reference>
<name>A0ABQ5I6V3_9ASTR</name>
<evidence type="ECO:0000313" key="2">
    <source>
        <dbReference type="Proteomes" id="UP001151760"/>
    </source>
</evidence>
<comment type="caution">
    <text evidence="1">The sequence shown here is derived from an EMBL/GenBank/DDBJ whole genome shotgun (WGS) entry which is preliminary data.</text>
</comment>
<accession>A0ABQ5I6V3</accession>
<dbReference type="Proteomes" id="UP001151760">
    <property type="component" value="Unassembled WGS sequence"/>
</dbReference>
<sequence length="140" mass="15876">MPTNIVKLDFFYGGSFKCWQKKPWLNPVNVSSSEMTISFDVATSSMLCRIHSWTYIKTIPLLGNFGKLSRNASSRKTQQDISRHTSSPGMEHWDAVNQVFKYLKKTIPYGLEYSGDPSVLEGYTDASWITDQEDYVSTSG</sequence>
<evidence type="ECO:0000313" key="1">
    <source>
        <dbReference type="EMBL" id="GJT95853.1"/>
    </source>
</evidence>
<protein>
    <submittedName>
        <fullName evidence="1">Uncharacterized protein</fullName>
    </submittedName>
</protein>
<reference evidence="1" key="1">
    <citation type="journal article" date="2022" name="Int. J. Mol. Sci.">
        <title>Draft Genome of Tanacetum Coccineum: Genomic Comparison of Closely Related Tanacetum-Family Plants.</title>
        <authorList>
            <person name="Yamashiro T."/>
            <person name="Shiraishi A."/>
            <person name="Nakayama K."/>
            <person name="Satake H."/>
        </authorList>
    </citation>
    <scope>NUCLEOTIDE SEQUENCE</scope>
</reference>
<organism evidence="1 2">
    <name type="scientific">Tanacetum coccineum</name>
    <dbReference type="NCBI Taxonomy" id="301880"/>
    <lineage>
        <taxon>Eukaryota</taxon>
        <taxon>Viridiplantae</taxon>
        <taxon>Streptophyta</taxon>
        <taxon>Embryophyta</taxon>
        <taxon>Tracheophyta</taxon>
        <taxon>Spermatophyta</taxon>
        <taxon>Magnoliopsida</taxon>
        <taxon>eudicotyledons</taxon>
        <taxon>Gunneridae</taxon>
        <taxon>Pentapetalae</taxon>
        <taxon>asterids</taxon>
        <taxon>campanulids</taxon>
        <taxon>Asterales</taxon>
        <taxon>Asteraceae</taxon>
        <taxon>Asteroideae</taxon>
        <taxon>Anthemideae</taxon>
        <taxon>Anthemidinae</taxon>
        <taxon>Tanacetum</taxon>
    </lineage>
</organism>
<dbReference type="PANTHER" id="PTHR11439">
    <property type="entry name" value="GAG-POL-RELATED RETROTRANSPOSON"/>
    <property type="match status" value="1"/>
</dbReference>
<gene>
    <name evidence="1" type="ORF">Tco_1091371</name>
</gene>
<dbReference type="EMBL" id="BQNB010020428">
    <property type="protein sequence ID" value="GJT95853.1"/>
    <property type="molecule type" value="Genomic_DNA"/>
</dbReference>
<keyword evidence="2" id="KW-1185">Reference proteome</keyword>
<proteinExistence type="predicted"/>